<reference evidence="21" key="2">
    <citation type="submission" date="2025-09" db="UniProtKB">
        <authorList>
            <consortium name="Ensembl"/>
        </authorList>
    </citation>
    <scope>IDENTIFICATION</scope>
</reference>
<sequence length="1324" mass="144501">MKTPDPCLPNPCQNQAICRTRGNGYSCFCVPGFQGAHCQIDVNECASQPCRNGATCVDGVGRFSCLCPPGFTGECLTFQCWFEAKSLCLCSWAHLDPDIFVALMMFTGTTCELQVDQCQSQPCLHRGTCVNHAAGFRCICHVGFQGDRCEIDTDDCQEQPCQNGALCVDGVNEYSCDCSHTAFTGPHCETLLPQCNSDPCFNSAICKDNQGNYTCECWPGFEGRNCEIDMNEIECNSSSPCMNGGRCLERSGQVLYSSEPLLPERYEPAAGYICICPPGTAGSHCQEVVNQCESNPCRNGGRCESLDGGFTCHCLTQARDGVLYGGSNCDVKLVGCEGHECQNGGSCSPFLLDGTHGYTCSCTPGYSGPLCYTPSTFSFERRGYLLLHNPLVNADLTCNITLSFKTVLLSALLFQRNIGGLVLQLWLDKGELFLMLWSEKSAREIDILGLPHNVTDGQWHTVQVVLINENLSLRLFDDPGSCGSQSCHTMTPVQTNLTELETSPQDTFIGGSLKNPSSFSRHVGLPVFIGCMRDVFVDWQLVVPEEWLSDSVVNVSPGCSHRDRCRDDPCQNGGRCVNLWQSYECQCTRPYEGHDCEEEHVTARFGNEDSHSFAAFAINNDLGQNLSVSLFLRTRRPNGLLLLLSNSSSPYLHMWLEGGRVKVRLHNSESVKAQRAVHDGEVHFVSVEVLDGLMSLYVAGQKQGDVQGRTVDVSAGDAVFVGGLPEKRSTSEFGGFFKGCIQDLRIGDTRLQFFGPDASLTSHPLEHIQNVIQGCPGDNSKTPANQNTGQLYQVITQRMFVSHSQRNPCLNGGICFSGWDDFTCTCPGSTAGRRCDEVKWCELSPCPAPAECKMLQQGYECYSNATFLNDSTVTTYRGNGHIFRNITSLSLNLRTRKRNAAILHAEKGSSFVTVSVQDGLLFMELQSSSGVSTVSLSSRRSIADGEWHAVHLFMTAPWAQSSRWTLVLDNEIEDASLSKSQGSNLNFLREGVDVYLGGLAPFTGWSLAGCLGTVELGGIALPYFSSSEVNLPRLQVEQFIQKSPNPALPGCRGASVCEPSPCLNGGQCQDLFNTYNCTCAEGWAGRRCDVLVDTCASNPCLHGNCSINGLSYECTCEVGYTGVDCEEQVDVCRNHLCANGATCLHGPDKYACLCAENYTGPLCSTPKLPVSVCGDEIRNYTCFNGGNCTDRELSCDCPAGFIGHRCEQDVDECKSNPCLNGGYCRNLVNRFVCVCDMSFAGDVFIYLSAFSKQSALNTKISSLIFFLLASVLLLLVLILTSVGLVSALNRRATHGTYSPSRQEKDGSRVEMWSITQPPPMERLI</sequence>
<dbReference type="GO" id="GO:0051241">
    <property type="term" value="P:negative regulation of multicellular organismal process"/>
    <property type="evidence" value="ECO:0007669"/>
    <property type="project" value="UniProtKB-ARBA"/>
</dbReference>
<dbReference type="InterPro" id="IPR009030">
    <property type="entry name" value="Growth_fac_rcpt_cys_sf"/>
</dbReference>
<evidence type="ECO:0000256" key="10">
    <source>
        <dbReference type="ARBA" id="ARBA00022782"/>
    </source>
</evidence>
<dbReference type="GO" id="GO:0048863">
    <property type="term" value="P:stem cell differentiation"/>
    <property type="evidence" value="ECO:0007669"/>
    <property type="project" value="UniProtKB-ARBA"/>
</dbReference>
<dbReference type="InterPro" id="IPR018097">
    <property type="entry name" value="EGF_Ca-bd_CS"/>
</dbReference>
<evidence type="ECO:0000256" key="4">
    <source>
        <dbReference type="ARBA" id="ARBA00022475"/>
    </source>
</evidence>
<keyword evidence="13 17" id="KW-1015">Disulfide bond</keyword>
<dbReference type="GO" id="GO:0035282">
    <property type="term" value="P:segmentation"/>
    <property type="evidence" value="ECO:0007669"/>
    <property type="project" value="UniProtKB-ARBA"/>
</dbReference>
<keyword evidence="3" id="KW-0217">Developmental protein</keyword>
<evidence type="ECO:0000313" key="21">
    <source>
        <dbReference type="Ensembl" id="ENSPMEP00000013500.1"/>
    </source>
</evidence>
<accession>A0A3B3XEW3</accession>
<dbReference type="GO" id="GO:0009952">
    <property type="term" value="P:anterior/posterior pattern specification"/>
    <property type="evidence" value="ECO:0007669"/>
    <property type="project" value="UniProtKB-ARBA"/>
</dbReference>
<evidence type="ECO:0000256" key="16">
    <source>
        <dbReference type="ARBA" id="ARBA00060989"/>
    </source>
</evidence>
<dbReference type="GO" id="GO:0051240">
    <property type="term" value="P:positive regulation of multicellular organismal process"/>
    <property type="evidence" value="ECO:0007669"/>
    <property type="project" value="UniProtKB-ARBA"/>
</dbReference>
<dbReference type="PROSITE" id="PS50026">
    <property type="entry name" value="EGF_3"/>
    <property type="match status" value="15"/>
</dbReference>
<feature type="disulfide bond" evidence="17">
    <location>
        <begin position="1154"/>
        <end position="1163"/>
    </location>
</feature>
<keyword evidence="10" id="KW-0221">Differentiation</keyword>
<keyword evidence="11 18" id="KW-1133">Transmembrane helix</keyword>
<dbReference type="PANTHER" id="PTHR24049:SF1">
    <property type="entry name" value="PROTEIN CRUMBS HOMOLOG 1"/>
    <property type="match status" value="1"/>
</dbReference>
<evidence type="ECO:0000256" key="7">
    <source>
        <dbReference type="ARBA" id="ARBA00022692"/>
    </source>
</evidence>
<evidence type="ECO:0000256" key="17">
    <source>
        <dbReference type="PROSITE-ProRule" id="PRU00076"/>
    </source>
</evidence>
<dbReference type="InterPro" id="IPR001791">
    <property type="entry name" value="Laminin_G"/>
</dbReference>
<dbReference type="FunFam" id="2.10.25.10:FF:000565">
    <property type="entry name" value="Predicted protein"/>
    <property type="match status" value="1"/>
</dbReference>
<keyword evidence="7 18" id="KW-0812">Transmembrane</keyword>
<evidence type="ECO:0000259" key="20">
    <source>
        <dbReference type="PROSITE" id="PS50026"/>
    </source>
</evidence>
<dbReference type="FunFam" id="2.10.25.10:FF:000123">
    <property type="entry name" value="Crumbs homolog 1 (Drosophila)"/>
    <property type="match status" value="1"/>
</dbReference>
<evidence type="ECO:0000256" key="14">
    <source>
        <dbReference type="ARBA" id="ARBA00023180"/>
    </source>
</evidence>
<keyword evidence="12 18" id="KW-0472">Membrane</keyword>
<dbReference type="FunFam" id="2.10.25.10:FF:000173">
    <property type="entry name" value="Neurogenic locus notch protein 2"/>
    <property type="match status" value="1"/>
</dbReference>
<dbReference type="GO" id="GO:0032991">
    <property type="term" value="C:protein-containing complex"/>
    <property type="evidence" value="ECO:0007669"/>
    <property type="project" value="UniProtKB-ARBA"/>
</dbReference>
<dbReference type="SMART" id="SM00179">
    <property type="entry name" value="EGF_CA"/>
    <property type="match status" value="14"/>
</dbReference>
<feature type="domain" description="EGF-like" evidence="20">
    <location>
        <begin position="800"/>
        <end position="836"/>
    </location>
</feature>
<dbReference type="SUPFAM" id="SSF57184">
    <property type="entry name" value="Growth factor receptor domain"/>
    <property type="match status" value="1"/>
</dbReference>
<dbReference type="GO" id="GO:0051049">
    <property type="term" value="P:regulation of transport"/>
    <property type="evidence" value="ECO:0007669"/>
    <property type="project" value="UniProtKB-ARBA"/>
</dbReference>
<feature type="domain" description="EGF-like" evidence="20">
    <location>
        <begin position="1128"/>
        <end position="1164"/>
    </location>
</feature>
<evidence type="ECO:0000256" key="11">
    <source>
        <dbReference type="ARBA" id="ARBA00022989"/>
    </source>
</evidence>
<dbReference type="GO" id="GO:0005509">
    <property type="term" value="F:calcium ion binding"/>
    <property type="evidence" value="ECO:0007669"/>
    <property type="project" value="InterPro"/>
</dbReference>
<dbReference type="FunFam" id="2.10.25.10:FF:000208">
    <property type="entry name" value="Crumbs 2, cell polarity complex component"/>
    <property type="match status" value="1"/>
</dbReference>
<dbReference type="CDD" id="cd00054">
    <property type="entry name" value="EGF_CA"/>
    <property type="match status" value="12"/>
</dbReference>
<name>A0A3B3XEW3_9TELE</name>
<dbReference type="FunFam" id="2.60.120.200:FF:000055">
    <property type="entry name" value="Crumbs cell polarity complex component 1"/>
    <property type="match status" value="1"/>
</dbReference>
<dbReference type="GO" id="GO:0009792">
    <property type="term" value="P:embryo development ending in birth or egg hatching"/>
    <property type="evidence" value="ECO:0007669"/>
    <property type="project" value="UniProtKB-ARBA"/>
</dbReference>
<feature type="domain" description="EGF-like" evidence="20">
    <location>
        <begin position="1169"/>
        <end position="1207"/>
    </location>
</feature>
<dbReference type="FunFam" id="2.60.120.200:FF:000252">
    <property type="entry name" value="Crumbs 1, cell polarity complex component"/>
    <property type="match status" value="1"/>
</dbReference>
<feature type="domain" description="EGF-like" evidence="20">
    <location>
        <begin position="152"/>
        <end position="189"/>
    </location>
</feature>
<feature type="disulfide bond" evidence="17">
    <location>
        <begin position="29"/>
        <end position="38"/>
    </location>
</feature>
<dbReference type="PROSITE" id="PS01187">
    <property type="entry name" value="EGF_CA"/>
    <property type="match status" value="3"/>
</dbReference>
<dbReference type="FunFam" id="2.10.25.10:FF:000122">
    <property type="entry name" value="Protein crumbs homolog 2"/>
    <property type="match status" value="1"/>
</dbReference>
<evidence type="ECO:0000256" key="3">
    <source>
        <dbReference type="ARBA" id="ARBA00022473"/>
    </source>
</evidence>
<proteinExistence type="inferred from homology"/>
<dbReference type="GO" id="GO:0005911">
    <property type="term" value="C:cell-cell junction"/>
    <property type="evidence" value="ECO:0007669"/>
    <property type="project" value="UniProtKB-ARBA"/>
</dbReference>
<protein>
    <recommendedName>
        <fullName evidence="23">Crumbs cell polarity complex component 1</fullName>
    </recommendedName>
</protein>
<keyword evidence="6" id="KW-0597">Phosphoprotein</keyword>
<dbReference type="GO" id="GO:0060255">
    <property type="term" value="P:regulation of macromolecule metabolic process"/>
    <property type="evidence" value="ECO:0007669"/>
    <property type="project" value="UniProtKB-ARBA"/>
</dbReference>
<evidence type="ECO:0000256" key="6">
    <source>
        <dbReference type="ARBA" id="ARBA00022553"/>
    </source>
</evidence>
<evidence type="ECO:0000259" key="19">
    <source>
        <dbReference type="PROSITE" id="PS50025"/>
    </source>
</evidence>
<feature type="disulfide bond" evidence="17">
    <location>
        <begin position="1116"/>
        <end position="1125"/>
    </location>
</feature>
<feature type="disulfide bond" evidence="17">
    <location>
        <begin position="276"/>
        <end position="285"/>
    </location>
</feature>
<dbReference type="InterPro" id="IPR051022">
    <property type="entry name" value="Notch_Cell-Fate_Det"/>
</dbReference>
<dbReference type="GO" id="GO:0008593">
    <property type="term" value="P:regulation of Notch signaling pathway"/>
    <property type="evidence" value="ECO:0007669"/>
    <property type="project" value="UniProtKB-ARBA"/>
</dbReference>
<evidence type="ECO:0000256" key="8">
    <source>
        <dbReference type="ARBA" id="ARBA00022729"/>
    </source>
</evidence>
<dbReference type="CDD" id="cd00110">
    <property type="entry name" value="LamG"/>
    <property type="match status" value="3"/>
</dbReference>
<dbReference type="SMART" id="SM00282">
    <property type="entry name" value="LamG"/>
    <property type="match status" value="3"/>
</dbReference>
<dbReference type="GO" id="GO:0007163">
    <property type="term" value="P:establishment or maintenance of cell polarity"/>
    <property type="evidence" value="ECO:0007669"/>
    <property type="project" value="UniProtKB-ARBA"/>
</dbReference>
<dbReference type="InterPro" id="IPR001881">
    <property type="entry name" value="EGF-like_Ca-bd_dom"/>
</dbReference>
<dbReference type="STRING" id="48701.ENSPMEP00000013500"/>
<dbReference type="InterPro" id="IPR000742">
    <property type="entry name" value="EGF"/>
</dbReference>
<dbReference type="GO" id="GO:0080090">
    <property type="term" value="P:regulation of primary metabolic process"/>
    <property type="evidence" value="ECO:0007669"/>
    <property type="project" value="UniProtKB-ARBA"/>
</dbReference>
<feature type="domain" description="EGF-like" evidence="20">
    <location>
        <begin position="1209"/>
        <end position="1245"/>
    </location>
</feature>
<dbReference type="GO" id="GO:0002064">
    <property type="term" value="P:epithelial cell development"/>
    <property type="evidence" value="ECO:0007669"/>
    <property type="project" value="UniProtKB-ARBA"/>
</dbReference>
<dbReference type="SUPFAM" id="SSF49899">
    <property type="entry name" value="Concanavalin A-like lectins/glucanases"/>
    <property type="match status" value="3"/>
</dbReference>
<organism evidence="21 22">
    <name type="scientific">Poecilia mexicana</name>
    <dbReference type="NCBI Taxonomy" id="48701"/>
    <lineage>
        <taxon>Eukaryota</taxon>
        <taxon>Metazoa</taxon>
        <taxon>Chordata</taxon>
        <taxon>Craniata</taxon>
        <taxon>Vertebrata</taxon>
        <taxon>Euteleostomi</taxon>
        <taxon>Actinopterygii</taxon>
        <taxon>Neopterygii</taxon>
        <taxon>Teleostei</taxon>
        <taxon>Neoteleostei</taxon>
        <taxon>Acanthomorphata</taxon>
        <taxon>Ovalentaria</taxon>
        <taxon>Atherinomorphae</taxon>
        <taxon>Cyprinodontiformes</taxon>
        <taxon>Poeciliidae</taxon>
        <taxon>Poeciliinae</taxon>
        <taxon>Poecilia</taxon>
    </lineage>
</organism>
<dbReference type="GO" id="GO:0061326">
    <property type="term" value="P:renal tubule development"/>
    <property type="evidence" value="ECO:0007669"/>
    <property type="project" value="UniProtKB-ARBA"/>
</dbReference>
<dbReference type="FunFam" id="2.10.25.10:FF:000031">
    <property type="entry name" value="neurogenic locus notch homolog protein 3"/>
    <property type="match status" value="1"/>
</dbReference>
<dbReference type="GO" id="GO:0016324">
    <property type="term" value="C:apical plasma membrane"/>
    <property type="evidence" value="ECO:0007669"/>
    <property type="project" value="UniProtKB-SubCell"/>
</dbReference>
<dbReference type="GO" id="GO:0042995">
    <property type="term" value="C:cell projection"/>
    <property type="evidence" value="ECO:0007669"/>
    <property type="project" value="UniProtKB-SubCell"/>
</dbReference>
<dbReference type="Pfam" id="PF00008">
    <property type="entry name" value="EGF"/>
    <property type="match status" value="11"/>
</dbReference>
<feature type="domain" description="EGF-like" evidence="20">
    <location>
        <begin position="191"/>
        <end position="227"/>
    </location>
</feature>
<dbReference type="SMART" id="SM00181">
    <property type="entry name" value="EGF"/>
    <property type="match status" value="15"/>
</dbReference>
<dbReference type="SUPFAM" id="SSF57196">
    <property type="entry name" value="EGF/Laminin"/>
    <property type="match status" value="8"/>
</dbReference>
<dbReference type="Pfam" id="PF02210">
    <property type="entry name" value="Laminin_G_2"/>
    <property type="match status" value="3"/>
</dbReference>
<comment type="caution">
    <text evidence="17">Lacks conserved residue(s) required for the propagation of feature annotation.</text>
</comment>
<feature type="disulfide bond" evidence="17">
    <location>
        <begin position="1197"/>
        <end position="1206"/>
    </location>
</feature>
<dbReference type="Proteomes" id="UP000261480">
    <property type="component" value="Unplaced"/>
</dbReference>
<comment type="similarity">
    <text evidence="16">Belongs to the Crumbs protein family.</text>
</comment>
<dbReference type="GO" id="GO:0019904">
    <property type="term" value="F:protein domain specific binding"/>
    <property type="evidence" value="ECO:0007669"/>
    <property type="project" value="UniProtKB-ARBA"/>
</dbReference>
<dbReference type="GO" id="GO:0030182">
    <property type="term" value="P:neuron differentiation"/>
    <property type="evidence" value="ECO:0007669"/>
    <property type="project" value="UniProtKB-ARBA"/>
</dbReference>
<feature type="disulfide bond" evidence="17">
    <location>
        <begin position="826"/>
        <end position="835"/>
    </location>
</feature>
<feature type="disulfide bond" evidence="17">
    <location>
        <begin position="140"/>
        <end position="149"/>
    </location>
</feature>
<dbReference type="PROSITE" id="PS01186">
    <property type="entry name" value="EGF_2"/>
    <property type="match status" value="8"/>
</dbReference>
<reference evidence="21" key="1">
    <citation type="submission" date="2025-08" db="UniProtKB">
        <authorList>
            <consortium name="Ensembl"/>
        </authorList>
    </citation>
    <scope>IDENTIFICATION</scope>
</reference>
<evidence type="ECO:0000256" key="1">
    <source>
        <dbReference type="ARBA" id="ARBA00004247"/>
    </source>
</evidence>
<feature type="domain" description="EGF-like" evidence="20">
    <location>
        <begin position="332"/>
        <end position="372"/>
    </location>
</feature>
<dbReference type="PRINTS" id="PR00010">
    <property type="entry name" value="EGFBLOOD"/>
</dbReference>
<evidence type="ECO:0000256" key="2">
    <source>
        <dbReference type="ARBA" id="ARBA00004316"/>
    </source>
</evidence>
<feature type="domain" description="EGF-like" evidence="20">
    <location>
        <begin position="1091"/>
        <end position="1126"/>
    </location>
</feature>
<evidence type="ECO:0000256" key="5">
    <source>
        <dbReference type="ARBA" id="ARBA00022536"/>
    </source>
</evidence>
<keyword evidence="22" id="KW-1185">Reference proteome</keyword>
<dbReference type="GO" id="GO:0048592">
    <property type="term" value="P:eye morphogenesis"/>
    <property type="evidence" value="ECO:0007669"/>
    <property type="project" value="UniProtKB-ARBA"/>
</dbReference>
<feature type="domain" description="Laminin G" evidence="19">
    <location>
        <begin position="374"/>
        <end position="559"/>
    </location>
</feature>
<keyword evidence="5 17" id="KW-0245">EGF-like domain</keyword>
<comment type="subcellular location">
    <subcellularLocation>
        <location evidence="1">Apical cell membrane</location>
        <topology evidence="1">Single-pass type I membrane protein</topology>
    </subcellularLocation>
    <subcellularLocation>
        <location evidence="2">Cell projection</location>
    </subcellularLocation>
</comment>
<dbReference type="FunFam" id="2.60.120.200:FF:000081">
    <property type="entry name" value="Crumbs 1, cell polarity complex component"/>
    <property type="match status" value="1"/>
</dbReference>
<feature type="domain" description="Laminin G" evidence="19">
    <location>
        <begin position="863"/>
        <end position="1051"/>
    </location>
</feature>
<dbReference type="PROSITE" id="PS00022">
    <property type="entry name" value="EGF_1"/>
    <property type="match status" value="11"/>
</dbReference>
<dbReference type="PROSITE" id="PS00010">
    <property type="entry name" value="ASX_HYDROXYL"/>
    <property type="match status" value="7"/>
</dbReference>
<feature type="domain" description="EGF-like" evidence="20">
    <location>
        <begin position="41"/>
        <end position="76"/>
    </location>
</feature>
<dbReference type="GO" id="GO:0048598">
    <property type="term" value="P:embryonic morphogenesis"/>
    <property type="evidence" value="ECO:0007669"/>
    <property type="project" value="UniProtKB-ARBA"/>
</dbReference>
<dbReference type="InterPro" id="IPR013320">
    <property type="entry name" value="ConA-like_dom_sf"/>
</dbReference>
<dbReference type="FunFam" id="2.10.25.10:FF:000039">
    <property type="entry name" value="Crumbs cell polarity complex component 1"/>
    <property type="match status" value="1"/>
</dbReference>
<feature type="domain" description="EGF-like" evidence="20">
    <location>
        <begin position="231"/>
        <end position="286"/>
    </location>
</feature>
<feature type="domain" description="EGF-like" evidence="20">
    <location>
        <begin position="561"/>
        <end position="597"/>
    </location>
</feature>
<keyword evidence="9" id="KW-0677">Repeat</keyword>
<feature type="disulfide bond" evidence="17">
    <location>
        <begin position="1095"/>
        <end position="1105"/>
    </location>
</feature>
<dbReference type="GO" id="GO:0048646">
    <property type="term" value="P:anatomical structure formation involved in morphogenesis"/>
    <property type="evidence" value="ECO:0007669"/>
    <property type="project" value="UniProtKB-ARBA"/>
</dbReference>
<evidence type="ECO:0000256" key="12">
    <source>
        <dbReference type="ARBA" id="ARBA00023136"/>
    </source>
</evidence>
<keyword evidence="14" id="KW-0325">Glycoprotein</keyword>
<dbReference type="GO" id="GO:0003008">
    <property type="term" value="P:system process"/>
    <property type="evidence" value="ECO:0007669"/>
    <property type="project" value="UniProtKB-ARBA"/>
</dbReference>
<dbReference type="GO" id="GO:0060562">
    <property type="term" value="P:epithelial tube morphogenesis"/>
    <property type="evidence" value="ECO:0007669"/>
    <property type="project" value="UniProtKB-ARBA"/>
</dbReference>
<dbReference type="GO" id="GO:0030097">
    <property type="term" value="P:hemopoiesis"/>
    <property type="evidence" value="ECO:0007669"/>
    <property type="project" value="UniProtKB-ARBA"/>
</dbReference>
<dbReference type="PANTHER" id="PTHR24049">
    <property type="entry name" value="CRUMBS FAMILY MEMBER"/>
    <property type="match status" value="1"/>
</dbReference>
<feature type="transmembrane region" description="Helical" evidence="18">
    <location>
        <begin position="1263"/>
        <end position="1288"/>
    </location>
</feature>
<feature type="disulfide bond" evidence="17">
    <location>
        <begin position="587"/>
        <end position="596"/>
    </location>
</feature>
<evidence type="ECO:0000256" key="9">
    <source>
        <dbReference type="ARBA" id="ARBA00022737"/>
    </source>
</evidence>
<keyword evidence="4" id="KW-1003">Cell membrane</keyword>
<evidence type="ECO:0008006" key="23">
    <source>
        <dbReference type="Google" id="ProtNLM"/>
    </source>
</evidence>
<feature type="domain" description="EGF-like" evidence="20">
    <location>
        <begin position="3"/>
        <end position="39"/>
    </location>
</feature>
<dbReference type="Gene3D" id="2.10.25.10">
    <property type="entry name" value="Laminin"/>
    <property type="match status" value="15"/>
</dbReference>
<keyword evidence="15" id="KW-0966">Cell projection</keyword>
<dbReference type="FunFam" id="2.10.25.10:FF:000004">
    <property type="entry name" value="Neurogenic locus notch 1"/>
    <property type="match status" value="1"/>
</dbReference>
<feature type="disulfide bond" evidence="17">
    <location>
        <begin position="217"/>
        <end position="226"/>
    </location>
</feature>
<feature type="domain" description="Laminin G" evidence="19">
    <location>
        <begin position="603"/>
        <end position="775"/>
    </location>
</feature>
<dbReference type="Gene3D" id="2.60.120.200">
    <property type="match status" value="3"/>
</dbReference>
<dbReference type="GO" id="GO:0048871">
    <property type="term" value="P:multicellular organismal-level homeostasis"/>
    <property type="evidence" value="ECO:0007669"/>
    <property type="project" value="UniProtKB-ARBA"/>
</dbReference>
<feature type="domain" description="EGF-like" evidence="20">
    <location>
        <begin position="288"/>
        <end position="330"/>
    </location>
</feature>
<keyword evidence="8" id="KW-0732">Signal</keyword>
<evidence type="ECO:0000256" key="13">
    <source>
        <dbReference type="ARBA" id="ARBA00023157"/>
    </source>
</evidence>
<dbReference type="GO" id="GO:0009967">
    <property type="term" value="P:positive regulation of signal transduction"/>
    <property type="evidence" value="ECO:0007669"/>
    <property type="project" value="UniProtKB-ARBA"/>
</dbReference>
<feature type="disulfide bond" evidence="17">
    <location>
        <begin position="362"/>
        <end position="371"/>
    </location>
</feature>
<dbReference type="Ensembl" id="ENSPMET00000021224.1">
    <property type="protein sequence ID" value="ENSPMEP00000013500.1"/>
    <property type="gene ID" value="ENSPMEG00000015964.1"/>
</dbReference>
<dbReference type="FunFam" id="2.10.25.10:FF:000012">
    <property type="entry name" value="Delta-like protein"/>
    <property type="match status" value="1"/>
</dbReference>
<feature type="disulfide bond" evidence="17">
    <location>
        <begin position="1079"/>
        <end position="1088"/>
    </location>
</feature>
<evidence type="ECO:0000313" key="22">
    <source>
        <dbReference type="Proteomes" id="UP000261480"/>
    </source>
</evidence>
<dbReference type="GO" id="GO:0048638">
    <property type="term" value="P:regulation of developmental growth"/>
    <property type="evidence" value="ECO:0007669"/>
    <property type="project" value="UniProtKB-ARBA"/>
</dbReference>
<evidence type="ECO:0000256" key="18">
    <source>
        <dbReference type="SAM" id="Phobius"/>
    </source>
</evidence>
<dbReference type="PROSITE" id="PS50025">
    <property type="entry name" value="LAM_G_DOMAIN"/>
    <property type="match status" value="3"/>
</dbReference>
<feature type="domain" description="EGF-like" evidence="20">
    <location>
        <begin position="1053"/>
        <end position="1089"/>
    </location>
</feature>
<evidence type="ECO:0000256" key="15">
    <source>
        <dbReference type="ARBA" id="ARBA00023273"/>
    </source>
</evidence>
<dbReference type="InterPro" id="IPR000152">
    <property type="entry name" value="EGF-type_Asp/Asn_hydroxyl_site"/>
</dbReference>
<dbReference type="FunFam" id="2.10.25.10:FF:000348">
    <property type="entry name" value="Crumbs 1, cell polarity complex component"/>
    <property type="match status" value="1"/>
</dbReference>
<dbReference type="GO" id="GO:0051093">
    <property type="term" value="P:negative regulation of developmental process"/>
    <property type="evidence" value="ECO:0007669"/>
    <property type="project" value="UniProtKB-ARBA"/>
</dbReference>
<feature type="domain" description="EGF-like" evidence="20">
    <location>
        <begin position="114"/>
        <end position="150"/>
    </location>
</feature>